<name>V5E2N2_9GAMM</name>
<dbReference type="InterPro" id="IPR022742">
    <property type="entry name" value="Hydrolase_4"/>
</dbReference>
<protein>
    <submittedName>
        <fullName evidence="2">Alpha/beta hydrolase fold protein</fullName>
    </submittedName>
</protein>
<keyword evidence="3" id="KW-1185">Reference proteome</keyword>
<dbReference type="eggNOG" id="COG2267">
    <property type="taxonomic scope" value="Bacteria"/>
</dbReference>
<evidence type="ECO:0000313" key="3">
    <source>
        <dbReference type="Proteomes" id="UP000017842"/>
    </source>
</evidence>
<keyword evidence="2" id="KW-0378">Hydrolase</keyword>
<reference evidence="2 3" key="1">
    <citation type="journal article" date="2013" name="Genome Announc.">
        <title>Draft Genome Sequence of the Methanotrophic Gammaproteobacterium Methyloglobulus morosus DSM 22980 Strain KoM1.</title>
        <authorList>
            <person name="Poehlein A."/>
            <person name="Deutzmann J.S."/>
            <person name="Daniel R."/>
            <person name="Simeonova D.D."/>
        </authorList>
    </citation>
    <scope>NUCLEOTIDE SEQUENCE [LARGE SCALE GENOMIC DNA]</scope>
    <source>
        <strain evidence="2 3">KoM1</strain>
    </source>
</reference>
<dbReference type="GO" id="GO:0016787">
    <property type="term" value="F:hydrolase activity"/>
    <property type="evidence" value="ECO:0007669"/>
    <property type="project" value="UniProtKB-KW"/>
</dbReference>
<dbReference type="InterPro" id="IPR029058">
    <property type="entry name" value="AB_hydrolase_fold"/>
</dbReference>
<dbReference type="STRING" id="1116472.MGMO_9c00120"/>
<sequence>MPFRSIVSIDTGGKLYIGQRCLRDVYPVNQASSTLLRAVLLNRTFGWFVTVDMRTLFTLLISLLIVGCKPGSYPSEADRNPAELHDQYFLTEDGSYLPLRRWLPTVGTVKAVIIGLHGFNDYSHFFHQPAEYFSKRGIACFAYDQRGFGASLRRGYWAGTETYTKDLQSFVRLIKQKYPGVPIYLLGESMGGALVIAAARDARMPKVDGFILVAPAVWSRETMPWYQTGLLWLLAHTVPWVALSGESVAVKLSDNRDMVHALDDDPLVLRKTRVEALYGLVDLMDKAFYNASFISGNVFLLYGEKDYILPKEAVYSFIQRLFTGGTKGKTVGFYPDGYHMLLRDLHAPMLWRDITAWIDSRGSGQLLSGADKIAKNRLRILRPTEEGGFNKSGISKG</sequence>
<accession>V5E2N2</accession>
<dbReference type="AlphaFoldDB" id="V5E2N2"/>
<dbReference type="PATRIC" id="fig|1116472.3.peg.308"/>
<comment type="caution">
    <text evidence="2">The sequence shown here is derived from an EMBL/GenBank/DDBJ whole genome shotgun (WGS) entry which is preliminary data.</text>
</comment>
<dbReference type="InterPro" id="IPR051044">
    <property type="entry name" value="MAG_DAG_Lipase"/>
</dbReference>
<dbReference type="InterPro" id="IPR000073">
    <property type="entry name" value="AB_hydrolase_1"/>
</dbReference>
<evidence type="ECO:0000259" key="1">
    <source>
        <dbReference type="Pfam" id="PF12146"/>
    </source>
</evidence>
<organism evidence="2 3">
    <name type="scientific">Methyloglobulus morosus KoM1</name>
    <dbReference type="NCBI Taxonomy" id="1116472"/>
    <lineage>
        <taxon>Bacteria</taxon>
        <taxon>Pseudomonadati</taxon>
        <taxon>Pseudomonadota</taxon>
        <taxon>Gammaproteobacteria</taxon>
        <taxon>Methylococcales</taxon>
        <taxon>Methylococcaceae</taxon>
        <taxon>Methyloglobulus</taxon>
    </lineage>
</organism>
<evidence type="ECO:0000313" key="2">
    <source>
        <dbReference type="EMBL" id="ESS73816.1"/>
    </source>
</evidence>
<dbReference type="PANTHER" id="PTHR11614">
    <property type="entry name" value="PHOSPHOLIPASE-RELATED"/>
    <property type="match status" value="1"/>
</dbReference>
<dbReference type="PRINTS" id="PR00111">
    <property type="entry name" value="ABHYDROLASE"/>
</dbReference>
<dbReference type="EMBL" id="AYLO01000009">
    <property type="protein sequence ID" value="ESS73816.1"/>
    <property type="molecule type" value="Genomic_DNA"/>
</dbReference>
<feature type="domain" description="Serine aminopeptidase S33" evidence="1">
    <location>
        <begin position="109"/>
        <end position="344"/>
    </location>
</feature>
<dbReference type="Gene3D" id="3.40.50.1820">
    <property type="entry name" value="alpha/beta hydrolase"/>
    <property type="match status" value="1"/>
</dbReference>
<dbReference type="Proteomes" id="UP000017842">
    <property type="component" value="Unassembled WGS sequence"/>
</dbReference>
<proteinExistence type="predicted"/>
<dbReference type="Pfam" id="PF12146">
    <property type="entry name" value="Hydrolase_4"/>
    <property type="match status" value="1"/>
</dbReference>
<dbReference type="SUPFAM" id="SSF53474">
    <property type="entry name" value="alpha/beta-Hydrolases"/>
    <property type="match status" value="1"/>
</dbReference>
<gene>
    <name evidence="2" type="ORF">MGMO_9c00120</name>
</gene>